<comment type="caution">
    <text evidence="2">The sequence shown here is derived from an EMBL/GenBank/DDBJ whole genome shotgun (WGS) entry which is preliminary data.</text>
</comment>
<feature type="domain" description="PiggyBac transposable element-derived protein" evidence="1">
    <location>
        <begin position="6"/>
        <end position="190"/>
    </location>
</feature>
<dbReference type="Pfam" id="PF13843">
    <property type="entry name" value="DDE_Tnp_1_7"/>
    <property type="match status" value="1"/>
</dbReference>
<dbReference type="InterPro" id="IPR029526">
    <property type="entry name" value="PGBD"/>
</dbReference>
<evidence type="ECO:0000259" key="1">
    <source>
        <dbReference type="Pfam" id="PF13843"/>
    </source>
</evidence>
<dbReference type="EMBL" id="JANEYF010003226">
    <property type="protein sequence ID" value="KAJ8938122.1"/>
    <property type="molecule type" value="Genomic_DNA"/>
</dbReference>
<dbReference type="Proteomes" id="UP001162156">
    <property type="component" value="Unassembled WGS sequence"/>
</dbReference>
<keyword evidence="3" id="KW-1185">Reference proteome</keyword>
<reference evidence="2" key="1">
    <citation type="journal article" date="2023" name="Insect Mol. Biol.">
        <title>Genome sequencing provides insights into the evolution of gene families encoding plant cell wall-degrading enzymes in longhorned beetles.</title>
        <authorList>
            <person name="Shin N.R."/>
            <person name="Okamura Y."/>
            <person name="Kirsch R."/>
            <person name="Pauchet Y."/>
        </authorList>
    </citation>
    <scope>NUCLEOTIDE SEQUENCE</scope>
    <source>
        <strain evidence="2">RBIC_L_NR</strain>
    </source>
</reference>
<name>A0AAV8XGH7_9CUCU</name>
<organism evidence="2 3">
    <name type="scientific">Rhamnusium bicolor</name>
    <dbReference type="NCBI Taxonomy" id="1586634"/>
    <lineage>
        <taxon>Eukaryota</taxon>
        <taxon>Metazoa</taxon>
        <taxon>Ecdysozoa</taxon>
        <taxon>Arthropoda</taxon>
        <taxon>Hexapoda</taxon>
        <taxon>Insecta</taxon>
        <taxon>Pterygota</taxon>
        <taxon>Neoptera</taxon>
        <taxon>Endopterygota</taxon>
        <taxon>Coleoptera</taxon>
        <taxon>Polyphaga</taxon>
        <taxon>Cucujiformia</taxon>
        <taxon>Chrysomeloidea</taxon>
        <taxon>Cerambycidae</taxon>
        <taxon>Lepturinae</taxon>
        <taxon>Rhagiini</taxon>
        <taxon>Rhamnusium</taxon>
    </lineage>
</organism>
<dbReference type="AlphaFoldDB" id="A0AAV8XGH7"/>
<evidence type="ECO:0000313" key="3">
    <source>
        <dbReference type="Proteomes" id="UP001162156"/>
    </source>
</evidence>
<sequence>MIDCIYQKCYIPSETVCTDETMVPFRGRLKFRQYIKGKRHKFGIKIFRLCVNSGYTYNMNIYCGKESKNDGVSVADKVVLELMIHLLDSGRTLFTDNWYTSVGLARKLATRGTHLVGTLRSNRKCNPKNVITASLNRGQIFSMKSDDGITVLKWKDKRDVFMLSTKHGIETTNIGQRQKPIAINDYNATKS</sequence>
<protein>
    <recommendedName>
        <fullName evidence="1">PiggyBac transposable element-derived protein domain-containing protein</fullName>
    </recommendedName>
</protein>
<gene>
    <name evidence="2" type="ORF">NQ314_011596</name>
</gene>
<dbReference type="PANTHER" id="PTHR46599:SF3">
    <property type="entry name" value="PIGGYBAC TRANSPOSABLE ELEMENT-DERIVED PROTEIN 4"/>
    <property type="match status" value="1"/>
</dbReference>
<proteinExistence type="predicted"/>
<evidence type="ECO:0000313" key="2">
    <source>
        <dbReference type="EMBL" id="KAJ8938122.1"/>
    </source>
</evidence>
<accession>A0AAV8XGH7</accession>
<dbReference type="PANTHER" id="PTHR46599">
    <property type="entry name" value="PIGGYBAC TRANSPOSABLE ELEMENT-DERIVED PROTEIN 4"/>
    <property type="match status" value="1"/>
</dbReference>